<dbReference type="AlphaFoldDB" id="A0A1H3ACK9"/>
<feature type="transmembrane region" description="Helical" evidence="5">
    <location>
        <begin position="340"/>
        <end position="365"/>
    </location>
</feature>
<evidence type="ECO:0000313" key="7">
    <source>
        <dbReference type="EMBL" id="SDX27048.1"/>
    </source>
</evidence>
<evidence type="ECO:0000256" key="4">
    <source>
        <dbReference type="ARBA" id="ARBA00023136"/>
    </source>
</evidence>
<sequence length="433" mass="48771">MDVNHIYATDQHRSLKRIRLYHQQPVSRVVLVYFGLLLVPVGFNLGSVYMTGTKALLAVLIIPLSLRLFCGHFGRVLLTDIMFFMHFLWVSLALAVNNPVEATQNAGSIGVEFLGGYLIGRAFIRDRHSFAAVVKILTGLIILCFPLALIESQSGTSVLIELWKMTGLTTPVDLAIDRRMGLERVQLSFEHPIHWGLFCTIATSLYFIGLAGRHSLGLRSVVMTVICASCFLSLSSGALLAAIVQIGLIFWSFLCRRIGRRWLILSTCFVIFYVVIDLLSNRTPIQVFMSYATFSAESAYWRSAIFQWGMTNVWSAPVFGLGLNDWLRPVWMHTSSIDNFWLFIAMRFGLPALTFLTVGYGYALWRVGRKDFTMDRTLAALRLGWILCFTGLTLTLSTVHIWGSIYGFVFFIFGAGLWMVDAKPRSPRNETTI</sequence>
<evidence type="ECO:0000256" key="5">
    <source>
        <dbReference type="SAM" id="Phobius"/>
    </source>
</evidence>
<keyword evidence="7" id="KW-0436">Ligase</keyword>
<feature type="domain" description="O-antigen ligase-related" evidence="6">
    <location>
        <begin position="225"/>
        <end position="356"/>
    </location>
</feature>
<gene>
    <name evidence="7" type="ORF">SAMN04488041_105288</name>
</gene>
<name>A0A1H3ACK9_9RHOB</name>
<feature type="transmembrane region" description="Helical" evidence="5">
    <location>
        <begin position="192"/>
        <end position="209"/>
    </location>
</feature>
<dbReference type="Proteomes" id="UP000183076">
    <property type="component" value="Unassembled WGS sequence"/>
</dbReference>
<dbReference type="GO" id="GO:0016874">
    <property type="term" value="F:ligase activity"/>
    <property type="evidence" value="ECO:0007669"/>
    <property type="project" value="UniProtKB-KW"/>
</dbReference>
<evidence type="ECO:0000256" key="1">
    <source>
        <dbReference type="ARBA" id="ARBA00004141"/>
    </source>
</evidence>
<organism evidence="7 8">
    <name type="scientific">Sulfitobacter pontiacus</name>
    <dbReference type="NCBI Taxonomy" id="60137"/>
    <lineage>
        <taxon>Bacteria</taxon>
        <taxon>Pseudomonadati</taxon>
        <taxon>Pseudomonadota</taxon>
        <taxon>Alphaproteobacteria</taxon>
        <taxon>Rhodobacterales</taxon>
        <taxon>Roseobacteraceae</taxon>
        <taxon>Sulfitobacter</taxon>
    </lineage>
</organism>
<keyword evidence="2 5" id="KW-0812">Transmembrane</keyword>
<feature type="transmembrane region" description="Helical" evidence="5">
    <location>
        <begin position="401"/>
        <end position="420"/>
    </location>
</feature>
<feature type="transmembrane region" description="Helical" evidence="5">
    <location>
        <begin position="221"/>
        <end position="254"/>
    </location>
</feature>
<dbReference type="Pfam" id="PF04932">
    <property type="entry name" value="Wzy_C"/>
    <property type="match status" value="1"/>
</dbReference>
<feature type="transmembrane region" description="Helical" evidence="5">
    <location>
        <begin position="377"/>
        <end position="395"/>
    </location>
</feature>
<keyword evidence="3 5" id="KW-1133">Transmembrane helix</keyword>
<feature type="transmembrane region" description="Helical" evidence="5">
    <location>
        <begin position="26"/>
        <end position="43"/>
    </location>
</feature>
<accession>A0A1H3ACK9</accession>
<evidence type="ECO:0000313" key="8">
    <source>
        <dbReference type="Proteomes" id="UP000183076"/>
    </source>
</evidence>
<proteinExistence type="predicted"/>
<feature type="transmembrane region" description="Helical" evidence="5">
    <location>
        <begin position="132"/>
        <end position="150"/>
    </location>
</feature>
<evidence type="ECO:0000256" key="2">
    <source>
        <dbReference type="ARBA" id="ARBA00022692"/>
    </source>
</evidence>
<dbReference type="EMBL" id="FNNB01000005">
    <property type="protein sequence ID" value="SDX27048.1"/>
    <property type="molecule type" value="Genomic_DNA"/>
</dbReference>
<feature type="transmembrane region" description="Helical" evidence="5">
    <location>
        <begin position="49"/>
        <end position="69"/>
    </location>
</feature>
<dbReference type="InterPro" id="IPR007016">
    <property type="entry name" value="O-antigen_ligase-rel_domated"/>
</dbReference>
<comment type="subcellular location">
    <subcellularLocation>
        <location evidence="1">Membrane</location>
        <topology evidence="1">Multi-pass membrane protein</topology>
    </subcellularLocation>
</comment>
<keyword evidence="4 5" id="KW-0472">Membrane</keyword>
<feature type="transmembrane region" description="Helical" evidence="5">
    <location>
        <begin position="299"/>
        <end position="320"/>
    </location>
</feature>
<dbReference type="GO" id="GO:0016020">
    <property type="term" value="C:membrane"/>
    <property type="evidence" value="ECO:0007669"/>
    <property type="project" value="UniProtKB-SubCell"/>
</dbReference>
<feature type="transmembrane region" description="Helical" evidence="5">
    <location>
        <begin position="260"/>
        <end position="279"/>
    </location>
</feature>
<protein>
    <submittedName>
        <fullName evidence="7">O-Antigen ligase</fullName>
    </submittedName>
</protein>
<dbReference type="STRING" id="60137.SAMN04488041_105288"/>
<reference evidence="8" key="1">
    <citation type="submission" date="2016-10" db="EMBL/GenBank/DDBJ databases">
        <authorList>
            <person name="Varghese N."/>
            <person name="Submissions S."/>
        </authorList>
    </citation>
    <scope>NUCLEOTIDE SEQUENCE [LARGE SCALE GENOMIC DNA]</scope>
    <source>
        <strain evidence="8">DSM 10014</strain>
    </source>
</reference>
<evidence type="ECO:0000259" key="6">
    <source>
        <dbReference type="Pfam" id="PF04932"/>
    </source>
</evidence>
<evidence type="ECO:0000256" key="3">
    <source>
        <dbReference type="ARBA" id="ARBA00022989"/>
    </source>
</evidence>